<name>G4U0I6_SERID</name>
<organism evidence="1 2">
    <name type="scientific">Serendipita indica (strain DSM 11827)</name>
    <name type="common">Root endophyte fungus</name>
    <name type="synonym">Piriformospora indica</name>
    <dbReference type="NCBI Taxonomy" id="1109443"/>
    <lineage>
        <taxon>Eukaryota</taxon>
        <taxon>Fungi</taxon>
        <taxon>Dikarya</taxon>
        <taxon>Basidiomycota</taxon>
        <taxon>Agaricomycotina</taxon>
        <taxon>Agaricomycetes</taxon>
        <taxon>Sebacinales</taxon>
        <taxon>Serendipitaceae</taxon>
        <taxon>Serendipita</taxon>
    </lineage>
</organism>
<dbReference type="HOGENOM" id="CLU_3421391_0_0_1"/>
<accession>G4U0I6</accession>
<proteinExistence type="predicted"/>
<keyword evidence="2" id="KW-1185">Reference proteome</keyword>
<evidence type="ECO:0000313" key="2">
    <source>
        <dbReference type="Proteomes" id="UP000007148"/>
    </source>
</evidence>
<reference evidence="1 2" key="1">
    <citation type="journal article" date="2011" name="PLoS Pathog.">
        <title>Endophytic Life Strategies Decoded by Genome and Transcriptome Analyses of the Mutualistic Root Symbiont Piriformospora indica.</title>
        <authorList>
            <person name="Zuccaro A."/>
            <person name="Lahrmann U."/>
            <person name="Guldener U."/>
            <person name="Langen G."/>
            <person name="Pfiffi S."/>
            <person name="Biedenkopf D."/>
            <person name="Wong P."/>
            <person name="Samans B."/>
            <person name="Grimm C."/>
            <person name="Basiewicz M."/>
            <person name="Murat C."/>
            <person name="Martin F."/>
            <person name="Kogel K.H."/>
        </authorList>
    </citation>
    <scope>NUCLEOTIDE SEQUENCE [LARGE SCALE GENOMIC DNA]</scope>
    <source>
        <strain evidence="1 2">DSM 11827</strain>
    </source>
</reference>
<dbReference type="Proteomes" id="UP000007148">
    <property type="component" value="Unassembled WGS sequence"/>
</dbReference>
<sequence>MDPKASSLVEMVKSTMSLRPDLLG</sequence>
<dbReference type="AlphaFoldDB" id="G4U0I6"/>
<dbReference type="InParanoid" id="G4U0I6"/>
<protein>
    <submittedName>
        <fullName evidence="1">Uncharacterized protein</fullName>
    </submittedName>
</protein>
<gene>
    <name evidence="1" type="ORF">PIIN_11064</name>
</gene>
<dbReference type="EMBL" id="CAFZ01001248">
    <property type="protein sequence ID" value="CCA77079.1"/>
    <property type="molecule type" value="Genomic_DNA"/>
</dbReference>
<comment type="caution">
    <text evidence="1">The sequence shown here is derived from an EMBL/GenBank/DDBJ whole genome shotgun (WGS) entry which is preliminary data.</text>
</comment>
<evidence type="ECO:0000313" key="1">
    <source>
        <dbReference type="EMBL" id="CCA77079.1"/>
    </source>
</evidence>